<dbReference type="EMBL" id="RBXB01000001">
    <property type="protein sequence ID" value="RKT00808.1"/>
    <property type="molecule type" value="Genomic_DNA"/>
</dbReference>
<dbReference type="OrthoDB" id="2485468at2"/>
<gene>
    <name evidence="1" type="ORF">BCF58_0009</name>
</gene>
<dbReference type="InterPro" id="IPR032774">
    <property type="entry name" value="WG_beta_rep"/>
</dbReference>
<dbReference type="AlphaFoldDB" id="A0A495SKT0"/>
<dbReference type="Pfam" id="PF14903">
    <property type="entry name" value="WG_beta_rep"/>
    <property type="match status" value="2"/>
</dbReference>
<protein>
    <submittedName>
        <fullName evidence="1">WG repeat protein</fullName>
    </submittedName>
</protein>
<proteinExistence type="predicted"/>
<reference evidence="1 2" key="1">
    <citation type="submission" date="2018-10" db="EMBL/GenBank/DDBJ databases">
        <title>Genomic Encyclopedia of Archaeal and Bacterial Type Strains, Phase II (KMG-II): from individual species to whole genera.</title>
        <authorList>
            <person name="Goeker M."/>
        </authorList>
    </citation>
    <scope>NUCLEOTIDE SEQUENCE [LARGE SCALE GENOMIC DNA]</scope>
    <source>
        <strain evidence="1 2">DSM 14219</strain>
    </source>
</reference>
<accession>A0A495SKT0</accession>
<sequence length="407" mass="46621">MKKQLTFIFFFTCILYFCQITVPYRTGNKYGISDESGKIIIPANYDIIDVLMYPGEFTATKQLSGNVFKTTYIVKNKPVLQDTDYNYFGMDSGFIIATRIKDLQQYYMSNGSPSYSSTDVYSLSGQKVFEQSFRYVNFIEDEKKPLTNEILVLANDQKAKNSLYLLNTKTLKVSKTFFEGADEVKTHYEKFPAVFSIDYYETDLSGKRLILNFENGKLAKQTTENIQSLDPYSSQSRSSSGSYDVMPTYDMEGIKQPPVKIADHVIAEMKDISNSKKYTQPYNIPVLSVNSKKLLTEYFALIKENGKIGYMDTRKKQWIIPAEYDEIMTSHSTCGNCDVFVVKKGGIYKILETGPDNKLTPFKGDYPMIPVLVKRNYGKDGFHLVELYDKDGNLFCYANQDGVMYYK</sequence>
<evidence type="ECO:0000313" key="1">
    <source>
        <dbReference type="EMBL" id="RKT00808.1"/>
    </source>
</evidence>
<organism evidence="1 2">
    <name type="scientific">Chryseobacterium defluvii</name>
    <dbReference type="NCBI Taxonomy" id="160396"/>
    <lineage>
        <taxon>Bacteria</taxon>
        <taxon>Pseudomonadati</taxon>
        <taxon>Bacteroidota</taxon>
        <taxon>Flavobacteriia</taxon>
        <taxon>Flavobacteriales</taxon>
        <taxon>Weeksellaceae</taxon>
        <taxon>Chryseobacterium group</taxon>
        <taxon>Chryseobacterium</taxon>
    </lineage>
</organism>
<keyword evidence="2" id="KW-1185">Reference proteome</keyword>
<dbReference type="Proteomes" id="UP000272428">
    <property type="component" value="Unassembled WGS sequence"/>
</dbReference>
<evidence type="ECO:0000313" key="2">
    <source>
        <dbReference type="Proteomes" id="UP000272428"/>
    </source>
</evidence>
<comment type="caution">
    <text evidence="1">The sequence shown here is derived from an EMBL/GenBank/DDBJ whole genome shotgun (WGS) entry which is preliminary data.</text>
</comment>
<dbReference type="RefSeq" id="WP_121459771.1">
    <property type="nucleotide sequence ID" value="NZ_RBXB01000001.1"/>
</dbReference>
<name>A0A495SKT0_9FLAO</name>